<evidence type="ECO:0000313" key="2">
    <source>
        <dbReference type="EMBL" id="KAK9754566.1"/>
    </source>
</evidence>
<feature type="region of interest" description="Disordered" evidence="1">
    <location>
        <begin position="109"/>
        <end position="128"/>
    </location>
</feature>
<evidence type="ECO:0000256" key="1">
    <source>
        <dbReference type="SAM" id="MobiDB-lite"/>
    </source>
</evidence>
<proteinExistence type="predicted"/>
<evidence type="ECO:0000313" key="3">
    <source>
        <dbReference type="Proteomes" id="UP001458880"/>
    </source>
</evidence>
<dbReference type="EMBL" id="JASPKY010000006">
    <property type="protein sequence ID" value="KAK9754566.1"/>
    <property type="molecule type" value="Genomic_DNA"/>
</dbReference>
<feature type="region of interest" description="Disordered" evidence="1">
    <location>
        <begin position="1"/>
        <end position="35"/>
    </location>
</feature>
<keyword evidence="3" id="KW-1185">Reference proteome</keyword>
<reference evidence="2 3" key="1">
    <citation type="journal article" date="2024" name="BMC Genomics">
        <title>De novo assembly and annotation of Popillia japonica's genome with initial clues to its potential as an invasive pest.</title>
        <authorList>
            <person name="Cucini C."/>
            <person name="Boschi S."/>
            <person name="Funari R."/>
            <person name="Cardaioli E."/>
            <person name="Iannotti N."/>
            <person name="Marturano G."/>
            <person name="Paoli F."/>
            <person name="Bruttini M."/>
            <person name="Carapelli A."/>
            <person name="Frati F."/>
            <person name="Nardi F."/>
        </authorList>
    </citation>
    <scope>NUCLEOTIDE SEQUENCE [LARGE SCALE GENOMIC DNA]</scope>
    <source>
        <strain evidence="2">DMR45628</strain>
    </source>
</reference>
<sequence>MNNKKKKTKEEPNPHHGGTGVKTKDGQPMGSYPTCIPSGLPIRRVDLSHLSSKIVIEDTKYVCASLRVVWRGPSVPPSAVRMVCKKGVLEDQQWLPAARQQCTPKTSADALYGGDVREGGREHMRMRP</sequence>
<comment type="caution">
    <text evidence="2">The sequence shown here is derived from an EMBL/GenBank/DDBJ whole genome shotgun (WGS) entry which is preliminary data.</text>
</comment>
<dbReference type="AlphaFoldDB" id="A0AAW1N3N6"/>
<accession>A0AAW1N3N6</accession>
<dbReference type="Proteomes" id="UP001458880">
    <property type="component" value="Unassembled WGS sequence"/>
</dbReference>
<name>A0AAW1N3N6_POPJA</name>
<organism evidence="2 3">
    <name type="scientific">Popillia japonica</name>
    <name type="common">Japanese beetle</name>
    <dbReference type="NCBI Taxonomy" id="7064"/>
    <lineage>
        <taxon>Eukaryota</taxon>
        <taxon>Metazoa</taxon>
        <taxon>Ecdysozoa</taxon>
        <taxon>Arthropoda</taxon>
        <taxon>Hexapoda</taxon>
        <taxon>Insecta</taxon>
        <taxon>Pterygota</taxon>
        <taxon>Neoptera</taxon>
        <taxon>Endopterygota</taxon>
        <taxon>Coleoptera</taxon>
        <taxon>Polyphaga</taxon>
        <taxon>Scarabaeiformia</taxon>
        <taxon>Scarabaeidae</taxon>
        <taxon>Rutelinae</taxon>
        <taxon>Popillia</taxon>
    </lineage>
</organism>
<gene>
    <name evidence="2" type="ORF">QE152_g1051</name>
</gene>
<protein>
    <submittedName>
        <fullName evidence="2">Uncharacterized protein</fullName>
    </submittedName>
</protein>
<feature type="compositionally biased region" description="Basic and acidic residues" evidence="1">
    <location>
        <begin position="115"/>
        <end position="128"/>
    </location>
</feature>